<comment type="caution">
    <text evidence="2">The sequence shown here is derived from an EMBL/GenBank/DDBJ whole genome shotgun (WGS) entry which is preliminary data.</text>
</comment>
<organism evidence="2 3">
    <name type="scientific">Coilia grayii</name>
    <name type="common">Gray's grenadier anchovy</name>
    <dbReference type="NCBI Taxonomy" id="363190"/>
    <lineage>
        <taxon>Eukaryota</taxon>
        <taxon>Metazoa</taxon>
        <taxon>Chordata</taxon>
        <taxon>Craniata</taxon>
        <taxon>Vertebrata</taxon>
        <taxon>Euteleostomi</taxon>
        <taxon>Actinopterygii</taxon>
        <taxon>Neopterygii</taxon>
        <taxon>Teleostei</taxon>
        <taxon>Clupei</taxon>
        <taxon>Clupeiformes</taxon>
        <taxon>Clupeoidei</taxon>
        <taxon>Engraulidae</taxon>
        <taxon>Coilinae</taxon>
        <taxon>Coilia</taxon>
    </lineage>
</organism>
<sequence length="560" mass="59943">MGRLDDAAKRKVVELREAGLSFRKIKAVLELENIKVSAQAIYLFLKEFNGRNGANQAAGGSLVGVQAKTGGMGDSGLGSRNNSWRDRQLGSLMREASRVAGYSTSPDPHQQGGSTSDDRRALPSAGSTGGGSREEQKNARNEDEEEDIRIVSVTSLAQRAGVQSQRTNMNTGVGAMTGIFARRRLTASPATNPVLLARKRLLDKALLHRARVREGGPSPGQQVTPPPRRDQSWRNMMLPQVSSSIDLTTTRPQQVRRTVEGSPDASLARRSFQPRMGVPPPRVGVRLPSPSAPLPPSPTAQATAGTANPSIRIQHPANQPQRREPSPNYQLGALEAFRQGLGDQMQSLGSEVRSLGLAVRMLVEQQGRLEREQAQQTQVQKQILSTLQFLTTRLGPCANTHTPAPPAQASLAAVSSYGQSTFTTSTQSTFPQGTLSLTGNSGLESAEAFSLSGISSAGMNGFSSSESLQPAHTHVSPTYSQAFTHTPSEYTQTLVQSQIHSPILGQGQSLAHTDAFVEGKNTEFSTSQVDANLQHCSTTMAPMSPLTLSTQDAIIKVETV</sequence>
<dbReference type="AlphaFoldDB" id="A0ABD1KQ75"/>
<name>A0ABD1KQ75_9TELE</name>
<feature type="compositionally biased region" description="Basic and acidic residues" evidence="1">
    <location>
        <begin position="132"/>
        <end position="141"/>
    </location>
</feature>
<gene>
    <name evidence="2" type="ORF">ACEWY4_003078</name>
</gene>
<feature type="region of interest" description="Disordered" evidence="1">
    <location>
        <begin position="97"/>
        <end position="149"/>
    </location>
</feature>
<protein>
    <recommendedName>
        <fullName evidence="4">UBA domain-containing protein</fullName>
    </recommendedName>
</protein>
<evidence type="ECO:0008006" key="4">
    <source>
        <dbReference type="Google" id="ProtNLM"/>
    </source>
</evidence>
<dbReference type="Proteomes" id="UP001591681">
    <property type="component" value="Unassembled WGS sequence"/>
</dbReference>
<evidence type="ECO:0000313" key="2">
    <source>
        <dbReference type="EMBL" id="KAL2101317.1"/>
    </source>
</evidence>
<feature type="compositionally biased region" description="Polar residues" evidence="1">
    <location>
        <begin position="305"/>
        <end position="320"/>
    </location>
</feature>
<keyword evidence="3" id="KW-1185">Reference proteome</keyword>
<accession>A0ABD1KQ75</accession>
<feature type="compositionally biased region" description="Polar residues" evidence="1">
    <location>
        <begin position="102"/>
        <end position="115"/>
    </location>
</feature>
<evidence type="ECO:0000256" key="1">
    <source>
        <dbReference type="SAM" id="MobiDB-lite"/>
    </source>
</evidence>
<evidence type="ECO:0000313" key="3">
    <source>
        <dbReference type="Proteomes" id="UP001591681"/>
    </source>
</evidence>
<proteinExistence type="predicted"/>
<feature type="region of interest" description="Disordered" evidence="1">
    <location>
        <begin position="211"/>
        <end position="327"/>
    </location>
</feature>
<dbReference type="EMBL" id="JBHFQA010000003">
    <property type="protein sequence ID" value="KAL2101317.1"/>
    <property type="molecule type" value="Genomic_DNA"/>
</dbReference>
<reference evidence="2 3" key="1">
    <citation type="submission" date="2024-09" db="EMBL/GenBank/DDBJ databases">
        <title>A chromosome-level genome assembly of Gray's grenadier anchovy, Coilia grayii.</title>
        <authorList>
            <person name="Fu Z."/>
        </authorList>
    </citation>
    <scope>NUCLEOTIDE SEQUENCE [LARGE SCALE GENOMIC DNA]</scope>
    <source>
        <strain evidence="2">G4</strain>
        <tissue evidence="2">Muscle</tissue>
    </source>
</reference>